<evidence type="ECO:0000313" key="1">
    <source>
        <dbReference type="EMBL" id="KIK47899.1"/>
    </source>
</evidence>
<dbReference type="AlphaFoldDB" id="A0A0D0BDL2"/>
<proteinExistence type="predicted"/>
<keyword evidence="2" id="KW-1185">Reference proteome</keyword>
<protein>
    <submittedName>
        <fullName evidence="1">Uncharacterized protein</fullName>
    </submittedName>
</protein>
<dbReference type="EMBL" id="KN835142">
    <property type="protein sequence ID" value="KIK47899.1"/>
    <property type="molecule type" value="Genomic_DNA"/>
</dbReference>
<accession>A0A0D0BDL2</accession>
<dbReference type="HOGENOM" id="CLU_3015735_0_0_1"/>
<dbReference type="Proteomes" id="UP000054485">
    <property type="component" value="Unassembled WGS sequence"/>
</dbReference>
<sequence length="56" mass="6764">MSTLEVSNFHPNKVMVHPRVLEWHNNMECEMLSDQMYVDDESEAMDRDESREAYWT</sequence>
<name>A0A0D0BDL2_9AGAM</name>
<evidence type="ECO:0000313" key="2">
    <source>
        <dbReference type="Proteomes" id="UP000054485"/>
    </source>
</evidence>
<gene>
    <name evidence="1" type="ORF">CY34DRAFT_72928</name>
</gene>
<dbReference type="InParanoid" id="A0A0D0BDL2"/>
<dbReference type="OrthoDB" id="3059851at2759"/>
<reference evidence="2" key="2">
    <citation type="submission" date="2015-01" db="EMBL/GenBank/DDBJ databases">
        <title>Evolutionary Origins and Diversification of the Mycorrhizal Mutualists.</title>
        <authorList>
            <consortium name="DOE Joint Genome Institute"/>
            <consortium name="Mycorrhizal Genomics Consortium"/>
            <person name="Kohler A."/>
            <person name="Kuo A."/>
            <person name="Nagy L.G."/>
            <person name="Floudas D."/>
            <person name="Copeland A."/>
            <person name="Barry K.W."/>
            <person name="Cichocki N."/>
            <person name="Veneault-Fourrey C."/>
            <person name="LaButti K."/>
            <person name="Lindquist E.A."/>
            <person name="Lipzen A."/>
            <person name="Lundell T."/>
            <person name="Morin E."/>
            <person name="Murat C."/>
            <person name="Riley R."/>
            <person name="Ohm R."/>
            <person name="Sun H."/>
            <person name="Tunlid A."/>
            <person name="Henrissat B."/>
            <person name="Grigoriev I.V."/>
            <person name="Hibbett D.S."/>
            <person name="Martin F."/>
        </authorList>
    </citation>
    <scope>NUCLEOTIDE SEQUENCE [LARGE SCALE GENOMIC DNA]</scope>
    <source>
        <strain evidence="2">UH-Slu-Lm8-n1</strain>
    </source>
</reference>
<reference evidence="1 2" key="1">
    <citation type="submission" date="2014-04" db="EMBL/GenBank/DDBJ databases">
        <authorList>
            <consortium name="DOE Joint Genome Institute"/>
            <person name="Kuo A."/>
            <person name="Ruytinx J."/>
            <person name="Rineau F."/>
            <person name="Colpaert J."/>
            <person name="Kohler A."/>
            <person name="Nagy L.G."/>
            <person name="Floudas D."/>
            <person name="Copeland A."/>
            <person name="Barry K.W."/>
            <person name="Cichocki N."/>
            <person name="Veneault-Fourrey C."/>
            <person name="LaButti K."/>
            <person name="Lindquist E.A."/>
            <person name="Lipzen A."/>
            <person name="Lundell T."/>
            <person name="Morin E."/>
            <person name="Murat C."/>
            <person name="Sun H."/>
            <person name="Tunlid A."/>
            <person name="Henrissat B."/>
            <person name="Grigoriev I.V."/>
            <person name="Hibbett D.S."/>
            <person name="Martin F."/>
            <person name="Nordberg H.P."/>
            <person name="Cantor M.N."/>
            <person name="Hua S.X."/>
        </authorList>
    </citation>
    <scope>NUCLEOTIDE SEQUENCE [LARGE SCALE GENOMIC DNA]</scope>
    <source>
        <strain evidence="1 2">UH-Slu-Lm8-n1</strain>
    </source>
</reference>
<organism evidence="1 2">
    <name type="scientific">Suillus luteus UH-Slu-Lm8-n1</name>
    <dbReference type="NCBI Taxonomy" id="930992"/>
    <lineage>
        <taxon>Eukaryota</taxon>
        <taxon>Fungi</taxon>
        <taxon>Dikarya</taxon>
        <taxon>Basidiomycota</taxon>
        <taxon>Agaricomycotina</taxon>
        <taxon>Agaricomycetes</taxon>
        <taxon>Agaricomycetidae</taxon>
        <taxon>Boletales</taxon>
        <taxon>Suillineae</taxon>
        <taxon>Suillaceae</taxon>
        <taxon>Suillus</taxon>
    </lineage>
</organism>